<protein>
    <submittedName>
        <fullName evidence="1">Uncharacterized protein</fullName>
    </submittedName>
</protein>
<evidence type="ECO:0000313" key="2">
    <source>
        <dbReference type="Proteomes" id="UP001163293"/>
    </source>
</evidence>
<dbReference type="AlphaFoldDB" id="A0AAX3EMS7"/>
<evidence type="ECO:0000313" key="1">
    <source>
        <dbReference type="EMBL" id="UYV98409.1"/>
    </source>
</evidence>
<name>A0AAX3EMS7_PAEUR</name>
<organism evidence="1 2">
    <name type="scientific">Paenarthrobacter ureafaciens</name>
    <dbReference type="NCBI Taxonomy" id="37931"/>
    <lineage>
        <taxon>Bacteria</taxon>
        <taxon>Bacillati</taxon>
        <taxon>Actinomycetota</taxon>
        <taxon>Actinomycetes</taxon>
        <taxon>Micrococcales</taxon>
        <taxon>Micrococcaceae</taxon>
        <taxon>Paenarthrobacter</taxon>
    </lineage>
</organism>
<gene>
    <name evidence="1" type="ORF">NL394_04045</name>
</gene>
<dbReference type="Proteomes" id="UP001163293">
    <property type="component" value="Chromosome"/>
</dbReference>
<keyword evidence="2" id="KW-1185">Reference proteome</keyword>
<sequence length="56" mass="6204">MANSPFTNPASCTSYAAFETAASPEPPELDYKFFSPEFLDELDEYYAAMAVRQLSA</sequence>
<reference evidence="1" key="1">
    <citation type="submission" date="2022-07" db="EMBL/GenBank/DDBJ databases">
        <authorList>
            <person name="Wu T."/>
        </authorList>
    </citation>
    <scope>NUCLEOTIDE SEQUENCE</scope>
    <source>
        <strain evidence="1">SD-1</strain>
    </source>
</reference>
<accession>A0AAX3EMS7</accession>
<proteinExistence type="predicted"/>
<dbReference type="RefSeq" id="WP_168529628.1">
    <property type="nucleotide sequence ID" value="NZ_CP043010.1"/>
</dbReference>
<dbReference type="EMBL" id="CP101185">
    <property type="protein sequence ID" value="UYV98409.1"/>
    <property type="molecule type" value="Genomic_DNA"/>
</dbReference>